<dbReference type="Gene3D" id="2.130.10.10">
    <property type="entry name" value="YVTN repeat-like/Quinoprotein amine dehydrogenase"/>
    <property type="match status" value="2"/>
</dbReference>
<protein>
    <submittedName>
        <fullName evidence="5">DgyrCDS10441</fullName>
    </submittedName>
</protein>
<keyword evidence="4" id="KW-0802">TPR repeat</keyword>
<dbReference type="AlphaFoldDB" id="A0A7I8W1C9"/>
<gene>
    <name evidence="5" type="ORF">DGYR_LOCUS9859</name>
</gene>
<dbReference type="PROSITE" id="PS50005">
    <property type="entry name" value="TPR"/>
    <property type="match status" value="1"/>
</dbReference>
<feature type="repeat" description="WD" evidence="3">
    <location>
        <begin position="45"/>
        <end position="77"/>
    </location>
</feature>
<evidence type="ECO:0000256" key="1">
    <source>
        <dbReference type="ARBA" id="ARBA00022574"/>
    </source>
</evidence>
<dbReference type="InterPro" id="IPR015943">
    <property type="entry name" value="WD40/YVTN_repeat-like_dom_sf"/>
</dbReference>
<dbReference type="PROSITE" id="PS50294">
    <property type="entry name" value="WD_REPEATS_REGION"/>
    <property type="match status" value="1"/>
</dbReference>
<dbReference type="SUPFAM" id="SSF48452">
    <property type="entry name" value="TPR-like"/>
    <property type="match status" value="1"/>
</dbReference>
<dbReference type="Proteomes" id="UP000549394">
    <property type="component" value="Unassembled WGS sequence"/>
</dbReference>
<evidence type="ECO:0000313" key="6">
    <source>
        <dbReference type="Proteomes" id="UP000549394"/>
    </source>
</evidence>
<dbReference type="InterPro" id="IPR036322">
    <property type="entry name" value="WD40_repeat_dom_sf"/>
</dbReference>
<name>A0A7I8W1C9_9ANNE</name>
<organism evidence="5 6">
    <name type="scientific">Dimorphilus gyrociliatus</name>
    <dbReference type="NCBI Taxonomy" id="2664684"/>
    <lineage>
        <taxon>Eukaryota</taxon>
        <taxon>Metazoa</taxon>
        <taxon>Spiralia</taxon>
        <taxon>Lophotrochozoa</taxon>
        <taxon>Annelida</taxon>
        <taxon>Polychaeta</taxon>
        <taxon>Polychaeta incertae sedis</taxon>
        <taxon>Dinophilidae</taxon>
        <taxon>Dimorphilus</taxon>
    </lineage>
</organism>
<sequence>MSSMNFNFVEKCQRREESSRYARKFQRSSIINHSLIKKIGLKTELEGHKGCVNCLEWNSTGDVLASGSDDYTIKLWDPFRYRMLNSMTTAHTGNIFSVKFMPETSDNTIISGAADHNINVHDAYIGETVRIFSEHQNRVKRLATAPLERDIFWSGSEDGTVMEFDLRCNYKDDSHKTVLINLSAYCNIKSEVKSININPLKPYELAVGANDPFARIYDRRKLKKYNFDLPRNTASFSKSYSDNLINSDSYKIDENAVSYFVPRHLMEDDGCCRRGKNLTITYLTFSPNGQELLVNLGGEQVYLFNTKDQSEDILLKVGNLREKCFSPIDNDEKFELNSLMKMKHVTLKSNSLKEEADRQNSIKEYSKAIRLYNEAIKLSPSTPILYCNRATALMNRDWNGDLYSGLRDCVKALTLDKTLKKAYFKIAKILLTLGWHKEAEEWTDAVFKKYVKSEAGPLFESLRKDINTAKKEAEKEPRRRRKSEDEFCKLNKQETVWRNKSIDFQNRYCGHCNTTTDIKEVNFWGSSGQFVMAGSDDAKIFIWDRKTENQLITLSGDDSIVNCLQPHPYTCLLASSGIDPVVKLWGPLSENEENKYLITDSDKVASENQKRMNSDPLETMLLSMGQSIRYLERQESDEDQRATYPCRPS</sequence>
<dbReference type="PROSITE" id="PS50082">
    <property type="entry name" value="WD_REPEATS_2"/>
    <property type="match status" value="3"/>
</dbReference>
<keyword evidence="6" id="KW-1185">Reference proteome</keyword>
<dbReference type="InterPro" id="IPR001680">
    <property type="entry name" value="WD40_rpt"/>
</dbReference>
<dbReference type="Pfam" id="PF13414">
    <property type="entry name" value="TPR_11"/>
    <property type="match status" value="1"/>
</dbReference>
<feature type="repeat" description="WD" evidence="3">
    <location>
        <begin position="524"/>
        <end position="553"/>
    </location>
</feature>
<evidence type="ECO:0000256" key="2">
    <source>
        <dbReference type="ARBA" id="ARBA00022737"/>
    </source>
</evidence>
<feature type="repeat" description="TPR" evidence="4">
    <location>
        <begin position="349"/>
        <end position="382"/>
    </location>
</feature>
<dbReference type="SUPFAM" id="SSF50978">
    <property type="entry name" value="WD40 repeat-like"/>
    <property type="match status" value="1"/>
</dbReference>
<dbReference type="PANTHER" id="PTHR15574">
    <property type="entry name" value="WD REPEAT DOMAIN-CONTAINING FAMILY"/>
    <property type="match status" value="1"/>
</dbReference>
<accession>A0A7I8W1C9</accession>
<comment type="caution">
    <text evidence="5">The sequence shown here is derived from an EMBL/GenBank/DDBJ whole genome shotgun (WGS) entry which is preliminary data.</text>
</comment>
<dbReference type="GO" id="GO:0045717">
    <property type="term" value="P:negative regulation of fatty acid biosynthetic process"/>
    <property type="evidence" value="ECO:0007669"/>
    <property type="project" value="TreeGrafter"/>
</dbReference>
<dbReference type="InterPro" id="IPR045151">
    <property type="entry name" value="DCAF8"/>
</dbReference>
<dbReference type="GO" id="GO:0080008">
    <property type="term" value="C:Cul4-RING E3 ubiquitin ligase complex"/>
    <property type="evidence" value="ECO:0007669"/>
    <property type="project" value="TreeGrafter"/>
</dbReference>
<dbReference type="OrthoDB" id="4869960at2759"/>
<dbReference type="PANTHER" id="PTHR15574:SF40">
    <property type="entry name" value="WD AND TETRATRICOPEPTIDE REPEATS PROTEIN 1"/>
    <property type="match status" value="1"/>
</dbReference>
<keyword evidence="1 3" id="KW-0853">WD repeat</keyword>
<dbReference type="GO" id="GO:0005737">
    <property type="term" value="C:cytoplasm"/>
    <property type="evidence" value="ECO:0007669"/>
    <property type="project" value="TreeGrafter"/>
</dbReference>
<evidence type="ECO:0000313" key="5">
    <source>
        <dbReference type="EMBL" id="CAD5121988.1"/>
    </source>
</evidence>
<evidence type="ECO:0000256" key="3">
    <source>
        <dbReference type="PROSITE-ProRule" id="PRU00221"/>
    </source>
</evidence>
<proteinExistence type="predicted"/>
<dbReference type="Pfam" id="PF00400">
    <property type="entry name" value="WD40"/>
    <property type="match status" value="3"/>
</dbReference>
<reference evidence="5 6" key="1">
    <citation type="submission" date="2020-08" db="EMBL/GenBank/DDBJ databases">
        <authorList>
            <person name="Hejnol A."/>
        </authorList>
    </citation>
    <scope>NUCLEOTIDE SEQUENCE [LARGE SCALE GENOMIC DNA]</scope>
</reference>
<feature type="repeat" description="WD" evidence="3">
    <location>
        <begin position="554"/>
        <end position="585"/>
    </location>
</feature>
<keyword evidence="2" id="KW-0677">Repeat</keyword>
<dbReference type="EMBL" id="CAJFCJ010000015">
    <property type="protein sequence ID" value="CAD5121988.1"/>
    <property type="molecule type" value="Genomic_DNA"/>
</dbReference>
<dbReference type="InterPro" id="IPR011990">
    <property type="entry name" value="TPR-like_helical_dom_sf"/>
</dbReference>
<dbReference type="SMART" id="SM00320">
    <property type="entry name" value="WD40"/>
    <property type="match status" value="7"/>
</dbReference>
<dbReference type="Gene3D" id="1.25.40.10">
    <property type="entry name" value="Tetratricopeptide repeat domain"/>
    <property type="match status" value="1"/>
</dbReference>
<dbReference type="InterPro" id="IPR019734">
    <property type="entry name" value="TPR_rpt"/>
</dbReference>
<evidence type="ECO:0000256" key="4">
    <source>
        <dbReference type="PROSITE-ProRule" id="PRU00339"/>
    </source>
</evidence>